<feature type="domain" description="Helicase ATP-binding" evidence="2">
    <location>
        <begin position="113"/>
        <end position="250"/>
    </location>
</feature>
<dbReference type="PROSITE" id="PS51192">
    <property type="entry name" value="HELICASE_ATP_BIND_1"/>
    <property type="match status" value="1"/>
</dbReference>
<keyword evidence="1" id="KW-0175">Coiled coil</keyword>
<name>A0AAJ7JA14_9HYME</name>
<feature type="non-terminal residue" evidence="4">
    <location>
        <position position="1"/>
    </location>
</feature>
<dbReference type="InterPro" id="IPR038718">
    <property type="entry name" value="SNF2-like_sf"/>
</dbReference>
<organism evidence="3 4">
    <name type="scientific">Ceratina calcarata</name>
    <dbReference type="NCBI Taxonomy" id="156304"/>
    <lineage>
        <taxon>Eukaryota</taxon>
        <taxon>Metazoa</taxon>
        <taxon>Ecdysozoa</taxon>
        <taxon>Arthropoda</taxon>
        <taxon>Hexapoda</taxon>
        <taxon>Insecta</taxon>
        <taxon>Pterygota</taxon>
        <taxon>Neoptera</taxon>
        <taxon>Endopterygota</taxon>
        <taxon>Hymenoptera</taxon>
        <taxon>Apocrita</taxon>
        <taxon>Aculeata</taxon>
        <taxon>Apoidea</taxon>
        <taxon>Anthophila</taxon>
        <taxon>Apidae</taxon>
        <taxon>Ceratina</taxon>
        <taxon>Zadontomerus</taxon>
    </lineage>
</organism>
<dbReference type="Proteomes" id="UP000694925">
    <property type="component" value="Unplaced"/>
</dbReference>
<evidence type="ECO:0000256" key="1">
    <source>
        <dbReference type="SAM" id="Coils"/>
    </source>
</evidence>
<dbReference type="SMART" id="SM00487">
    <property type="entry name" value="DEXDc"/>
    <property type="match status" value="1"/>
</dbReference>
<dbReference type="GeneID" id="108629594"/>
<evidence type="ECO:0000313" key="4">
    <source>
        <dbReference type="RefSeq" id="XP_017887848.1"/>
    </source>
</evidence>
<dbReference type="InterPro" id="IPR027417">
    <property type="entry name" value="P-loop_NTPase"/>
</dbReference>
<dbReference type="SUPFAM" id="SSF52540">
    <property type="entry name" value="P-loop containing nucleoside triphosphate hydrolases"/>
    <property type="match status" value="1"/>
</dbReference>
<gene>
    <name evidence="4" type="primary">LOC108629594</name>
</gene>
<dbReference type="RefSeq" id="XP_017887848.1">
    <property type="nucleotide sequence ID" value="XM_018032359.1"/>
</dbReference>
<evidence type="ECO:0000313" key="3">
    <source>
        <dbReference type="Proteomes" id="UP000694925"/>
    </source>
</evidence>
<dbReference type="KEGG" id="ccal:108629594"/>
<dbReference type="GO" id="GO:0005524">
    <property type="term" value="F:ATP binding"/>
    <property type="evidence" value="ECO:0007669"/>
    <property type="project" value="InterPro"/>
</dbReference>
<dbReference type="PANTHER" id="PTHR10799">
    <property type="entry name" value="SNF2/RAD54 HELICASE FAMILY"/>
    <property type="match status" value="1"/>
</dbReference>
<reference evidence="4" key="1">
    <citation type="submission" date="2025-08" db="UniProtKB">
        <authorList>
            <consortium name="RefSeq"/>
        </authorList>
    </citation>
    <scope>IDENTIFICATION</scope>
    <source>
        <tissue evidence="4">Whole body</tissue>
    </source>
</reference>
<feature type="non-terminal residue" evidence="4">
    <location>
        <position position="250"/>
    </location>
</feature>
<dbReference type="AlphaFoldDB" id="A0AAJ7JA14"/>
<feature type="coiled-coil region" evidence="1">
    <location>
        <begin position="16"/>
        <end position="75"/>
    </location>
</feature>
<dbReference type="Pfam" id="PF00176">
    <property type="entry name" value="SNF2-rel_dom"/>
    <property type="match status" value="1"/>
</dbReference>
<sequence>SKFYASYIGNKISNHFDEETDNKTIEEENKENYNNENISLQQKRKKKDKIENHISKNVQEKIQSEKNKINLHDEEVPNDSETQAEQIDNDIETPKYFNGELREYQKQGFQWLKVLYENGINGMLADEMGLGKTIQIIALLCHLIEKRQNGPYLLVVPLSTVPNWLIEFERFAPKLPVVLFHGAIKERQAARKKINQKYTITLSYSTLPIVLTTYEVAMTEHSFLKSLKWRYIIVDEGHKIKNYQCQLIKC</sequence>
<dbReference type="InterPro" id="IPR000330">
    <property type="entry name" value="SNF2_N"/>
</dbReference>
<evidence type="ECO:0000259" key="2">
    <source>
        <dbReference type="PROSITE" id="PS51192"/>
    </source>
</evidence>
<protein>
    <submittedName>
        <fullName evidence="4">Lymphoid-specific helicase-like</fullName>
    </submittedName>
</protein>
<dbReference type="InterPro" id="IPR014001">
    <property type="entry name" value="Helicase_ATP-bd"/>
</dbReference>
<accession>A0AAJ7JA14</accession>
<dbReference type="Gene3D" id="3.40.50.10810">
    <property type="entry name" value="Tandem AAA-ATPase domain"/>
    <property type="match status" value="1"/>
</dbReference>
<proteinExistence type="predicted"/>
<keyword evidence="3" id="KW-1185">Reference proteome</keyword>